<dbReference type="EC" id="2.-.-.-" evidence="3"/>
<dbReference type="GO" id="GO:0005829">
    <property type="term" value="C:cytosol"/>
    <property type="evidence" value="ECO:0007669"/>
    <property type="project" value="TreeGrafter"/>
</dbReference>
<name>A0A916N2T4_9BACT</name>
<keyword evidence="2 3" id="KW-0808">Transferase</keyword>
<evidence type="ECO:0000256" key="2">
    <source>
        <dbReference type="ARBA" id="ARBA00022679"/>
    </source>
</evidence>
<evidence type="ECO:0000313" key="3">
    <source>
        <dbReference type="EMBL" id="CAG4991512.1"/>
    </source>
</evidence>
<dbReference type="CDD" id="cd03789">
    <property type="entry name" value="GT9_LPS_heptosyltransferase"/>
    <property type="match status" value="1"/>
</dbReference>
<comment type="caution">
    <text evidence="3">The sequence shown here is derived from an EMBL/GenBank/DDBJ whole genome shotgun (WGS) entry which is preliminary data.</text>
</comment>
<sequence length="328" mass="38179">MNKPVKFLILRFSSIGDIILTTPVVRCLKEQHPNAVVHYFTKEKFGFLLDHNPFVDKVWLLKKDTRQLLRELKKEQYDYIIDLHNNIRTLRIKLSLGTPSFSFAKLNYEKFLLTSFKINRMPDIHIVDRYLQTLHSFQVVNDNKGLDYFIPDKDIIQKEWLPITHRDGYVAYAIGGQHGTKKLPVNRMIELCRKINYPIVLLGGKEDFDAGKKITDSFEKELVYNACGQYNFNQSASILKQSLIVFTHDTGLMHVAAAFKKRTYSIWGNTLPAFGMYPYQTSFEVIENNNLRCRPCSKIGYKECPKKHFKCMTESSFDFSIKELPGNK</sequence>
<dbReference type="AlphaFoldDB" id="A0A916N2T4"/>
<evidence type="ECO:0000256" key="1">
    <source>
        <dbReference type="ARBA" id="ARBA00022676"/>
    </source>
</evidence>
<dbReference type="RefSeq" id="WP_215237492.1">
    <property type="nucleotide sequence ID" value="NZ_CAJRAF010000001.1"/>
</dbReference>
<dbReference type="Pfam" id="PF01075">
    <property type="entry name" value="Glyco_transf_9"/>
    <property type="match status" value="1"/>
</dbReference>
<dbReference type="GO" id="GO:0009244">
    <property type="term" value="P:lipopolysaccharide core region biosynthetic process"/>
    <property type="evidence" value="ECO:0007669"/>
    <property type="project" value="TreeGrafter"/>
</dbReference>
<accession>A0A916N2T4</accession>
<dbReference type="PANTHER" id="PTHR30160:SF1">
    <property type="entry name" value="LIPOPOLYSACCHARIDE 1,2-N-ACETYLGLUCOSAMINETRANSFERASE-RELATED"/>
    <property type="match status" value="1"/>
</dbReference>
<evidence type="ECO:0000313" key="4">
    <source>
        <dbReference type="Proteomes" id="UP000680038"/>
    </source>
</evidence>
<dbReference type="Gene3D" id="3.40.50.2000">
    <property type="entry name" value="Glycogen Phosphorylase B"/>
    <property type="match status" value="2"/>
</dbReference>
<gene>
    <name evidence="3" type="primary">rfaF</name>
    <name evidence="3" type="ORF">DYBT9275_00769</name>
</gene>
<dbReference type="EMBL" id="CAJRAF010000001">
    <property type="protein sequence ID" value="CAG4991512.1"/>
    <property type="molecule type" value="Genomic_DNA"/>
</dbReference>
<dbReference type="InterPro" id="IPR002201">
    <property type="entry name" value="Glyco_trans_9"/>
</dbReference>
<dbReference type="PANTHER" id="PTHR30160">
    <property type="entry name" value="TETRAACYLDISACCHARIDE 4'-KINASE-RELATED"/>
    <property type="match status" value="1"/>
</dbReference>
<dbReference type="InterPro" id="IPR051199">
    <property type="entry name" value="LPS_LOS_Heptosyltrfase"/>
</dbReference>
<keyword evidence="1" id="KW-0328">Glycosyltransferase</keyword>
<proteinExistence type="predicted"/>
<dbReference type="GO" id="GO:0008713">
    <property type="term" value="F:ADP-heptose-lipopolysaccharide heptosyltransferase activity"/>
    <property type="evidence" value="ECO:0007669"/>
    <property type="project" value="TreeGrafter"/>
</dbReference>
<keyword evidence="4" id="KW-1185">Reference proteome</keyword>
<dbReference type="Proteomes" id="UP000680038">
    <property type="component" value="Unassembled WGS sequence"/>
</dbReference>
<reference evidence="3" key="1">
    <citation type="submission" date="2021-04" db="EMBL/GenBank/DDBJ databases">
        <authorList>
            <person name="Rodrigo-Torres L."/>
            <person name="Arahal R. D."/>
            <person name="Lucena T."/>
        </authorList>
    </citation>
    <scope>NUCLEOTIDE SEQUENCE</scope>
    <source>
        <strain evidence="3">CECT 9275</strain>
    </source>
</reference>
<organism evidence="3 4">
    <name type="scientific">Dyadobacter helix</name>
    <dbReference type="NCBI Taxonomy" id="2822344"/>
    <lineage>
        <taxon>Bacteria</taxon>
        <taxon>Pseudomonadati</taxon>
        <taxon>Bacteroidota</taxon>
        <taxon>Cytophagia</taxon>
        <taxon>Cytophagales</taxon>
        <taxon>Spirosomataceae</taxon>
        <taxon>Dyadobacter</taxon>
    </lineage>
</organism>
<dbReference type="SUPFAM" id="SSF53756">
    <property type="entry name" value="UDP-Glycosyltransferase/glycogen phosphorylase"/>
    <property type="match status" value="1"/>
</dbReference>
<protein>
    <submittedName>
        <fullName evidence="3">ADP-heptose--LPS heptosyltransferase 2</fullName>
        <ecNumber evidence="3">2.-.-.-</ecNumber>
    </submittedName>
</protein>